<dbReference type="KEGG" id="hfv:R50_2553"/>
<proteinExistence type="predicted"/>
<name>A0A6F8ZKQ5_9FIRM</name>
<dbReference type="EMBL" id="LR778114">
    <property type="protein sequence ID" value="CAB1130045.1"/>
    <property type="molecule type" value="Genomic_DNA"/>
</dbReference>
<evidence type="ECO:0000313" key="2">
    <source>
        <dbReference type="Proteomes" id="UP000503399"/>
    </source>
</evidence>
<dbReference type="Proteomes" id="UP000503399">
    <property type="component" value="Chromosome"/>
</dbReference>
<gene>
    <name evidence="1" type="ORF">R50_2553</name>
</gene>
<sequence>MLTYSVVQSVLGPIHPQTVPIRTDLADAVNRIQIRGHPMFTVIETGKGGKAQNTANH</sequence>
<organism evidence="1 2">
    <name type="scientific">Candidatus Hydrogenisulfobacillus filiaventi</name>
    <dbReference type="NCBI Taxonomy" id="2707344"/>
    <lineage>
        <taxon>Bacteria</taxon>
        <taxon>Bacillati</taxon>
        <taxon>Bacillota</taxon>
        <taxon>Clostridia</taxon>
        <taxon>Eubacteriales</taxon>
        <taxon>Clostridiales Family XVII. Incertae Sedis</taxon>
        <taxon>Candidatus Hydrogenisulfobacillus</taxon>
    </lineage>
</organism>
<accession>A0A6F8ZKQ5</accession>
<dbReference type="AlphaFoldDB" id="A0A6F8ZKQ5"/>
<evidence type="ECO:0000313" key="1">
    <source>
        <dbReference type="EMBL" id="CAB1130045.1"/>
    </source>
</evidence>
<keyword evidence="2" id="KW-1185">Reference proteome</keyword>
<reference evidence="1 2" key="1">
    <citation type="submission" date="2020-02" db="EMBL/GenBank/DDBJ databases">
        <authorList>
            <person name="Hogendoorn C."/>
        </authorList>
    </citation>
    <scope>NUCLEOTIDE SEQUENCE [LARGE SCALE GENOMIC DNA]</scope>
    <source>
        <strain evidence="1">R501</strain>
    </source>
</reference>
<protein>
    <submittedName>
        <fullName evidence="1">Uncharacterized protein</fullName>
    </submittedName>
</protein>